<comment type="caution">
    <text evidence="7">The sequence shown here is derived from an EMBL/GenBank/DDBJ whole genome shotgun (WGS) entry which is preliminary data.</text>
</comment>
<dbReference type="InterPro" id="IPR028161">
    <property type="entry name" value="Met8-like"/>
</dbReference>
<evidence type="ECO:0000256" key="6">
    <source>
        <dbReference type="ARBA" id="ARBA00047561"/>
    </source>
</evidence>
<sequence>MSQEVPAFLPVSVNITNKKIVLIGGGKVAFHKASILSGFTDKAVVIAPEFYPGFYSLPFTLVKKQYDSEDLEDAFLVYVCTEHKELNVLIKTECEKRKILTNVCDTPMLCDFISPAIHKNGNITISVSSNAQNVRQSINIRNRIKALIEEDVIEIK</sequence>
<dbReference type="AlphaFoldDB" id="A0A5J4T2M5"/>
<organism evidence="7">
    <name type="scientific">termite gut metagenome</name>
    <dbReference type="NCBI Taxonomy" id="433724"/>
    <lineage>
        <taxon>unclassified sequences</taxon>
        <taxon>metagenomes</taxon>
        <taxon>organismal metagenomes</taxon>
    </lineage>
</organism>
<proteinExistence type="predicted"/>
<dbReference type="GO" id="GO:0004325">
    <property type="term" value="F:ferrochelatase activity"/>
    <property type="evidence" value="ECO:0007669"/>
    <property type="project" value="InterPro"/>
</dbReference>
<dbReference type="Pfam" id="PF13241">
    <property type="entry name" value="NAD_binding_7"/>
    <property type="match status" value="1"/>
</dbReference>
<dbReference type="InterPro" id="IPR036291">
    <property type="entry name" value="NAD(P)-bd_dom_sf"/>
</dbReference>
<keyword evidence="5" id="KW-0627">Porphyrin biosynthesis</keyword>
<dbReference type="NCBIfam" id="TIGR01470">
    <property type="entry name" value="cysG_Nterm"/>
    <property type="match status" value="1"/>
</dbReference>
<gene>
    <name evidence="7" type="ORF">EZS27_000096</name>
</gene>
<dbReference type="UniPathway" id="UPA00262">
    <property type="reaction ID" value="UER00222"/>
</dbReference>
<keyword evidence="3" id="KW-0560">Oxidoreductase</keyword>
<dbReference type="PANTHER" id="PTHR35330:SF1">
    <property type="entry name" value="SIROHEME BIOSYNTHESIS PROTEIN MET8"/>
    <property type="match status" value="1"/>
</dbReference>
<accession>A0A5J4T2M5</accession>
<comment type="catalytic activity">
    <reaction evidence="6">
        <text>precorrin-2 + NAD(+) = sirohydrochlorin + NADH + 2 H(+)</text>
        <dbReference type="Rhea" id="RHEA:15613"/>
        <dbReference type="ChEBI" id="CHEBI:15378"/>
        <dbReference type="ChEBI" id="CHEBI:57540"/>
        <dbReference type="ChEBI" id="CHEBI:57945"/>
        <dbReference type="ChEBI" id="CHEBI:58351"/>
        <dbReference type="ChEBI" id="CHEBI:58827"/>
        <dbReference type="EC" id="1.3.1.76"/>
    </reaction>
</comment>
<dbReference type="SUPFAM" id="SSF75615">
    <property type="entry name" value="Siroheme synthase middle domains-like"/>
    <property type="match status" value="1"/>
</dbReference>
<dbReference type="GO" id="GO:0019354">
    <property type="term" value="P:siroheme biosynthetic process"/>
    <property type="evidence" value="ECO:0007669"/>
    <property type="project" value="UniProtKB-UniPathway"/>
</dbReference>
<dbReference type="PANTHER" id="PTHR35330">
    <property type="entry name" value="SIROHEME BIOSYNTHESIS PROTEIN MET8"/>
    <property type="match status" value="1"/>
</dbReference>
<dbReference type="EMBL" id="SNRY01000001">
    <property type="protein sequence ID" value="KAA6352644.1"/>
    <property type="molecule type" value="Genomic_DNA"/>
</dbReference>
<dbReference type="EC" id="1.3.1.76" evidence="2"/>
<name>A0A5J4T2M5_9ZZZZ</name>
<keyword evidence="4" id="KW-0520">NAD</keyword>
<evidence type="ECO:0000256" key="4">
    <source>
        <dbReference type="ARBA" id="ARBA00023027"/>
    </source>
</evidence>
<dbReference type="SUPFAM" id="SSF51735">
    <property type="entry name" value="NAD(P)-binding Rossmann-fold domains"/>
    <property type="match status" value="1"/>
</dbReference>
<comment type="pathway">
    <text evidence="1">Porphyrin-containing compound metabolism; siroheme biosynthesis; sirohydrochlorin from precorrin-2: step 1/1.</text>
</comment>
<reference evidence="7" key="1">
    <citation type="submission" date="2019-03" db="EMBL/GenBank/DDBJ databases">
        <title>Single cell metagenomics reveals metabolic interactions within the superorganism composed of flagellate Streblomastix strix and complex community of Bacteroidetes bacteria on its surface.</title>
        <authorList>
            <person name="Treitli S.C."/>
            <person name="Kolisko M."/>
            <person name="Husnik F."/>
            <person name="Keeling P."/>
            <person name="Hampl V."/>
        </authorList>
    </citation>
    <scope>NUCLEOTIDE SEQUENCE</scope>
    <source>
        <strain evidence="7">STM</strain>
    </source>
</reference>
<protein>
    <recommendedName>
        <fullName evidence="2">precorrin-2 dehydrogenase</fullName>
        <ecNumber evidence="2">1.3.1.76</ecNumber>
    </recommendedName>
</protein>
<evidence type="ECO:0000256" key="3">
    <source>
        <dbReference type="ARBA" id="ARBA00023002"/>
    </source>
</evidence>
<evidence type="ECO:0000256" key="1">
    <source>
        <dbReference type="ARBA" id="ARBA00005010"/>
    </source>
</evidence>
<dbReference type="GO" id="GO:0043115">
    <property type="term" value="F:precorrin-2 dehydrogenase activity"/>
    <property type="evidence" value="ECO:0007669"/>
    <property type="project" value="UniProtKB-EC"/>
</dbReference>
<dbReference type="Gene3D" id="3.40.50.720">
    <property type="entry name" value="NAD(P)-binding Rossmann-like Domain"/>
    <property type="match status" value="1"/>
</dbReference>
<evidence type="ECO:0000313" key="7">
    <source>
        <dbReference type="EMBL" id="KAA6352644.1"/>
    </source>
</evidence>
<dbReference type="InterPro" id="IPR006367">
    <property type="entry name" value="Sirohaem_synthase_N"/>
</dbReference>
<evidence type="ECO:0000256" key="5">
    <source>
        <dbReference type="ARBA" id="ARBA00023244"/>
    </source>
</evidence>
<evidence type="ECO:0000256" key="2">
    <source>
        <dbReference type="ARBA" id="ARBA00012400"/>
    </source>
</evidence>